<dbReference type="AlphaFoldDB" id="A0A376PNI5"/>
<dbReference type="Proteomes" id="UP000255093">
    <property type="component" value="Unassembled WGS sequence"/>
</dbReference>
<gene>
    <name evidence="1" type="ORF">NCTC8621_00048</name>
</gene>
<accession>A0A376PNI5</accession>
<reference evidence="1 2" key="1">
    <citation type="submission" date="2018-06" db="EMBL/GenBank/DDBJ databases">
        <authorList>
            <consortium name="Pathogen Informatics"/>
            <person name="Doyle S."/>
        </authorList>
    </citation>
    <scope>NUCLEOTIDE SEQUENCE [LARGE SCALE GENOMIC DNA]</scope>
    <source>
        <strain evidence="1 2">NCTC8621</strain>
    </source>
</reference>
<protein>
    <submittedName>
        <fullName evidence="1">Uncharacterized protein</fullName>
    </submittedName>
</protein>
<proteinExistence type="predicted"/>
<evidence type="ECO:0000313" key="2">
    <source>
        <dbReference type="Proteomes" id="UP000255093"/>
    </source>
</evidence>
<sequence>MSVIAGLRPRARVTKKPNSVETTIDDLWRGYALVGLASAGQAALHRGSALMKVYAMQGRHPRRALRPVLRAH</sequence>
<dbReference type="EMBL" id="UGBW01000002">
    <property type="protein sequence ID" value="STH80183.1"/>
    <property type="molecule type" value="Genomic_DNA"/>
</dbReference>
<name>A0A376PNI5_ECOLX</name>
<organism evidence="1 2">
    <name type="scientific">Escherichia coli</name>
    <dbReference type="NCBI Taxonomy" id="562"/>
    <lineage>
        <taxon>Bacteria</taxon>
        <taxon>Pseudomonadati</taxon>
        <taxon>Pseudomonadota</taxon>
        <taxon>Gammaproteobacteria</taxon>
        <taxon>Enterobacterales</taxon>
        <taxon>Enterobacteriaceae</taxon>
        <taxon>Escherichia</taxon>
    </lineage>
</organism>
<evidence type="ECO:0000313" key="1">
    <source>
        <dbReference type="EMBL" id="STH80183.1"/>
    </source>
</evidence>